<evidence type="ECO:0000256" key="3">
    <source>
        <dbReference type="ARBA" id="ARBA00022801"/>
    </source>
</evidence>
<keyword evidence="3" id="KW-0378">Hydrolase</keyword>
<dbReference type="Pfam" id="PF01520">
    <property type="entry name" value="Amidase_3"/>
    <property type="match status" value="1"/>
</dbReference>
<dbReference type="CDD" id="cd02696">
    <property type="entry name" value="MurNAc-LAA"/>
    <property type="match status" value="1"/>
</dbReference>
<comment type="caution">
    <text evidence="6">The sequence shown here is derived from an EMBL/GenBank/DDBJ whole genome shotgun (WGS) entry which is preliminary data.</text>
</comment>
<dbReference type="GO" id="GO:0008745">
    <property type="term" value="F:N-acetylmuramoyl-L-alanine amidase activity"/>
    <property type="evidence" value="ECO:0007669"/>
    <property type="project" value="UniProtKB-EC"/>
</dbReference>
<dbReference type="InterPro" id="IPR002508">
    <property type="entry name" value="MurNAc-LAA_cat"/>
</dbReference>
<feature type="domain" description="MurNAc-LAA" evidence="5">
    <location>
        <begin position="93"/>
        <end position="250"/>
    </location>
</feature>
<feature type="signal peptide" evidence="4">
    <location>
        <begin position="1"/>
        <end position="26"/>
    </location>
</feature>
<sequence>MRTKHIPFFVLFICTAISFSFSPANTDPTKPFVVVLDAGHGGHDSGNTGNGYKEKDIALNIVLEVGKILEKNKDVKVIYTRKTDKFVDLYKRGAIANKADADLFVSVHCNAHNSQAYGTETFVLGLHANKRNLEVAKKENEVIFLEENYEENYAGYDPNSPESFIGLTLMQEEYLDQSIMLAGLIQNNFTHKLKRKDRSVKQAGFIVLHQSYMPSVLVETGFLTNKHEGAYLNSKKGQREIAQAIAEGVITYQKNLDLATSHAKNPVITQEEIDKAIDTTEEKIYPGYTFKVQLAAGSTKLETKPENFKGLKEITRNKEGRLYKYYYGETSDYNKIELMKTFAKEKGYSSCYIVAFKDGKKLRVSEVLKTQKK</sequence>
<evidence type="ECO:0000256" key="2">
    <source>
        <dbReference type="ARBA" id="ARBA00011901"/>
    </source>
</evidence>
<dbReference type="AlphaFoldDB" id="A0A2U0HWM6"/>
<dbReference type="PANTHER" id="PTHR30404">
    <property type="entry name" value="N-ACETYLMURAMOYL-L-ALANINE AMIDASE"/>
    <property type="match status" value="1"/>
</dbReference>
<protein>
    <recommendedName>
        <fullName evidence="2">N-acetylmuramoyl-L-alanine amidase</fullName>
        <ecNumber evidence="2">3.5.1.28</ecNumber>
    </recommendedName>
</protein>
<dbReference type="RefSeq" id="WP_116695400.1">
    <property type="nucleotide sequence ID" value="NZ_QEHR01000010.1"/>
</dbReference>
<comment type="catalytic activity">
    <reaction evidence="1">
        <text>Hydrolyzes the link between N-acetylmuramoyl residues and L-amino acid residues in certain cell-wall glycopeptides.</text>
        <dbReference type="EC" id="3.5.1.28"/>
    </reaction>
</comment>
<evidence type="ECO:0000256" key="4">
    <source>
        <dbReference type="SAM" id="SignalP"/>
    </source>
</evidence>
<keyword evidence="4" id="KW-0732">Signal</keyword>
<dbReference type="SUPFAM" id="SSF53187">
    <property type="entry name" value="Zn-dependent exopeptidases"/>
    <property type="match status" value="1"/>
</dbReference>
<organism evidence="6 7">
    <name type="scientific">Marixanthomonas spongiae</name>
    <dbReference type="NCBI Taxonomy" id="2174845"/>
    <lineage>
        <taxon>Bacteria</taxon>
        <taxon>Pseudomonadati</taxon>
        <taxon>Bacteroidota</taxon>
        <taxon>Flavobacteriia</taxon>
        <taxon>Flavobacteriales</taxon>
        <taxon>Flavobacteriaceae</taxon>
        <taxon>Marixanthomonas</taxon>
    </lineage>
</organism>
<evidence type="ECO:0000313" key="6">
    <source>
        <dbReference type="EMBL" id="PVW13229.1"/>
    </source>
</evidence>
<evidence type="ECO:0000259" key="5">
    <source>
        <dbReference type="SMART" id="SM00646"/>
    </source>
</evidence>
<name>A0A2U0HWM6_9FLAO</name>
<dbReference type="InterPro" id="IPR050695">
    <property type="entry name" value="N-acetylmuramoyl_amidase_3"/>
</dbReference>
<dbReference type="PANTHER" id="PTHR30404:SF0">
    <property type="entry name" value="N-ACETYLMURAMOYL-L-ALANINE AMIDASE AMIC"/>
    <property type="match status" value="1"/>
</dbReference>
<keyword evidence="7" id="KW-1185">Reference proteome</keyword>
<feature type="chain" id="PRO_5015458005" description="N-acetylmuramoyl-L-alanine amidase" evidence="4">
    <location>
        <begin position="27"/>
        <end position="373"/>
    </location>
</feature>
<dbReference type="OrthoDB" id="9806267at2"/>
<dbReference type="FunFam" id="3.40.630.40:FF:000005">
    <property type="entry name" value="N-acetylmuramoyl-L-alanine amidase (AmiA)"/>
    <property type="match status" value="1"/>
</dbReference>
<dbReference type="GO" id="GO:0009253">
    <property type="term" value="P:peptidoglycan catabolic process"/>
    <property type="evidence" value="ECO:0007669"/>
    <property type="project" value="InterPro"/>
</dbReference>
<dbReference type="SMART" id="SM00646">
    <property type="entry name" value="Ami_3"/>
    <property type="match status" value="1"/>
</dbReference>
<dbReference type="EC" id="3.5.1.28" evidence="2"/>
<dbReference type="GO" id="GO:0030288">
    <property type="term" value="C:outer membrane-bounded periplasmic space"/>
    <property type="evidence" value="ECO:0007669"/>
    <property type="project" value="TreeGrafter"/>
</dbReference>
<dbReference type="Proteomes" id="UP000245962">
    <property type="component" value="Unassembled WGS sequence"/>
</dbReference>
<accession>A0A2U0HWM6</accession>
<evidence type="ECO:0000313" key="7">
    <source>
        <dbReference type="Proteomes" id="UP000245962"/>
    </source>
</evidence>
<dbReference type="Gene3D" id="3.40.630.40">
    <property type="entry name" value="Zn-dependent exopeptidases"/>
    <property type="match status" value="1"/>
</dbReference>
<gene>
    <name evidence="6" type="ORF">DDV96_14020</name>
</gene>
<reference evidence="6 7" key="1">
    <citation type="submission" date="2018-04" db="EMBL/GenBank/DDBJ databases">
        <title>Marixanthomonas spongiae HN-E44 sp. nov., isolated from a marine sponge.</title>
        <authorList>
            <person name="Luo L."/>
            <person name="Zhuang L."/>
        </authorList>
    </citation>
    <scope>NUCLEOTIDE SEQUENCE [LARGE SCALE GENOMIC DNA]</scope>
    <source>
        <strain evidence="6 7">HN-E44</strain>
    </source>
</reference>
<evidence type="ECO:0000256" key="1">
    <source>
        <dbReference type="ARBA" id="ARBA00001561"/>
    </source>
</evidence>
<dbReference type="EMBL" id="QEHR01000010">
    <property type="protein sequence ID" value="PVW13229.1"/>
    <property type="molecule type" value="Genomic_DNA"/>
</dbReference>
<proteinExistence type="predicted"/>